<dbReference type="EMBL" id="OX395129">
    <property type="protein sequence ID" value="CAI5772991.1"/>
    <property type="molecule type" value="Genomic_DNA"/>
</dbReference>
<accession>A0AA35P2C8</accession>
<name>A0AA35P2C8_9SAUR</name>
<organism evidence="2 3">
    <name type="scientific">Podarcis lilfordi</name>
    <name type="common">Lilford's wall lizard</name>
    <dbReference type="NCBI Taxonomy" id="74358"/>
    <lineage>
        <taxon>Eukaryota</taxon>
        <taxon>Metazoa</taxon>
        <taxon>Chordata</taxon>
        <taxon>Craniata</taxon>
        <taxon>Vertebrata</taxon>
        <taxon>Euteleostomi</taxon>
        <taxon>Lepidosauria</taxon>
        <taxon>Squamata</taxon>
        <taxon>Bifurcata</taxon>
        <taxon>Unidentata</taxon>
        <taxon>Episquamata</taxon>
        <taxon>Laterata</taxon>
        <taxon>Lacertibaenia</taxon>
        <taxon>Lacertidae</taxon>
        <taxon>Podarcis</taxon>
    </lineage>
</organism>
<feature type="region of interest" description="Disordered" evidence="1">
    <location>
        <begin position="1"/>
        <end position="164"/>
    </location>
</feature>
<sequence>MAAASPPTLGRGPLSAETTGPEEALKPRAPAFHRRPFGSVDGERLPEPPSPLLAGTTSQGGRFGRVRAAPPSPGSDRLLAVDRSPLRPDPPRPSPSRRSSPPVDGAGPRPALHGVVMVTAAPPGGPSCRRDFPSPRHSPKRRTTAAAKVHTRPLTRRPPRSPSP</sequence>
<keyword evidence="3" id="KW-1185">Reference proteome</keyword>
<protein>
    <submittedName>
        <fullName evidence="2">Uncharacterized protein</fullName>
    </submittedName>
</protein>
<evidence type="ECO:0000256" key="1">
    <source>
        <dbReference type="SAM" id="MobiDB-lite"/>
    </source>
</evidence>
<feature type="compositionally biased region" description="Basic residues" evidence="1">
    <location>
        <begin position="137"/>
        <end position="164"/>
    </location>
</feature>
<evidence type="ECO:0000313" key="3">
    <source>
        <dbReference type="Proteomes" id="UP001178461"/>
    </source>
</evidence>
<proteinExistence type="predicted"/>
<dbReference type="Proteomes" id="UP001178461">
    <property type="component" value="Chromosome 4"/>
</dbReference>
<gene>
    <name evidence="2" type="ORF">PODLI_1B028435</name>
</gene>
<reference evidence="2" key="1">
    <citation type="submission" date="2022-12" db="EMBL/GenBank/DDBJ databases">
        <authorList>
            <person name="Alioto T."/>
            <person name="Alioto T."/>
            <person name="Gomez Garrido J."/>
        </authorList>
    </citation>
    <scope>NUCLEOTIDE SEQUENCE</scope>
</reference>
<dbReference type="AlphaFoldDB" id="A0AA35P2C8"/>
<evidence type="ECO:0000313" key="2">
    <source>
        <dbReference type="EMBL" id="CAI5772991.1"/>
    </source>
</evidence>